<feature type="compositionally biased region" description="Pro residues" evidence="1">
    <location>
        <begin position="32"/>
        <end position="41"/>
    </location>
</feature>
<dbReference type="AlphaFoldDB" id="A0A4U6ULN0"/>
<proteinExistence type="predicted"/>
<protein>
    <submittedName>
        <fullName evidence="2">Uncharacterized protein</fullName>
    </submittedName>
</protein>
<organism evidence="2 3">
    <name type="scientific">Setaria viridis</name>
    <name type="common">Green bristlegrass</name>
    <name type="synonym">Setaria italica subsp. viridis</name>
    <dbReference type="NCBI Taxonomy" id="4556"/>
    <lineage>
        <taxon>Eukaryota</taxon>
        <taxon>Viridiplantae</taxon>
        <taxon>Streptophyta</taxon>
        <taxon>Embryophyta</taxon>
        <taxon>Tracheophyta</taxon>
        <taxon>Spermatophyta</taxon>
        <taxon>Magnoliopsida</taxon>
        <taxon>Liliopsida</taxon>
        <taxon>Poales</taxon>
        <taxon>Poaceae</taxon>
        <taxon>PACMAD clade</taxon>
        <taxon>Panicoideae</taxon>
        <taxon>Panicodae</taxon>
        <taxon>Paniceae</taxon>
        <taxon>Cenchrinae</taxon>
        <taxon>Setaria</taxon>
    </lineage>
</organism>
<name>A0A4U6ULN0_SETVI</name>
<dbReference type="Gramene" id="TKW16065">
    <property type="protein sequence ID" value="TKW16065"/>
    <property type="gene ID" value="SEVIR_5G275500v2"/>
</dbReference>
<dbReference type="EMBL" id="CM016556">
    <property type="protein sequence ID" value="TKW16065.1"/>
    <property type="molecule type" value="Genomic_DNA"/>
</dbReference>
<evidence type="ECO:0000256" key="1">
    <source>
        <dbReference type="SAM" id="MobiDB-lite"/>
    </source>
</evidence>
<gene>
    <name evidence="2" type="ORF">SEVIR_5G275500v2</name>
</gene>
<evidence type="ECO:0000313" key="3">
    <source>
        <dbReference type="Proteomes" id="UP000298652"/>
    </source>
</evidence>
<feature type="compositionally biased region" description="Low complexity" evidence="1">
    <location>
        <begin position="99"/>
        <end position="115"/>
    </location>
</feature>
<evidence type="ECO:0000313" key="2">
    <source>
        <dbReference type="EMBL" id="TKW16065.1"/>
    </source>
</evidence>
<dbReference type="Proteomes" id="UP000298652">
    <property type="component" value="Chromosome 5"/>
</dbReference>
<feature type="region of interest" description="Disordered" evidence="1">
    <location>
        <begin position="98"/>
        <end position="137"/>
    </location>
</feature>
<reference evidence="2" key="1">
    <citation type="submission" date="2019-03" db="EMBL/GenBank/DDBJ databases">
        <title>WGS assembly of Setaria viridis.</title>
        <authorList>
            <person name="Huang P."/>
            <person name="Jenkins J."/>
            <person name="Grimwood J."/>
            <person name="Barry K."/>
            <person name="Healey A."/>
            <person name="Mamidi S."/>
            <person name="Sreedasyam A."/>
            <person name="Shu S."/>
            <person name="Feldman M."/>
            <person name="Wu J."/>
            <person name="Yu Y."/>
            <person name="Chen C."/>
            <person name="Johnson J."/>
            <person name="Rokhsar D."/>
            <person name="Baxter I."/>
            <person name="Schmutz J."/>
            <person name="Brutnell T."/>
            <person name="Kellogg E."/>
        </authorList>
    </citation>
    <scope>NUCLEOTIDE SEQUENCE [LARGE SCALE GENOMIC DNA]</scope>
</reference>
<keyword evidence="3" id="KW-1185">Reference proteome</keyword>
<feature type="region of interest" description="Disordered" evidence="1">
    <location>
        <begin position="22"/>
        <end position="49"/>
    </location>
</feature>
<sequence>MRRVPVGAAPWETRKLAEERVGVASERTWRPRSPPSVPGGTPPMRVTPGRWSSTTVALVALYRTQAGTDAFQPNTRSCGVPARNACYADVDRSCCGRPADAQPSASAAAASAKSSTVGCAGGDLRRGRRAAGRGDGLRGRGFEAGAVSCGAEGSSRADAGGAGDGTQSVATIVDADPAASFALLLPVSRTNTTGAGSLRALPSLSRRAARSRTRATRSASPSLSAFAPAASASSASVVSSARTLTRKRRCPCRAYISNRTLKDL</sequence>
<accession>A0A4U6ULN0</accession>